<comment type="subunit">
    <text evidence="6">Heterooligomer composed of large and small subunits.</text>
</comment>
<keyword evidence="7" id="KW-0175">Coiled coil</keyword>
<dbReference type="GO" id="GO:0006308">
    <property type="term" value="P:DNA catabolic process"/>
    <property type="evidence" value="ECO:0007669"/>
    <property type="project" value="UniProtKB-UniRule"/>
</dbReference>
<dbReference type="InterPro" id="IPR003761">
    <property type="entry name" value="Exonuc_VII_S"/>
</dbReference>
<dbReference type="PANTHER" id="PTHR34137:SF1">
    <property type="entry name" value="EXODEOXYRIBONUCLEASE 7 SMALL SUBUNIT"/>
    <property type="match status" value="1"/>
</dbReference>
<dbReference type="GO" id="GO:0008855">
    <property type="term" value="F:exodeoxyribonuclease VII activity"/>
    <property type="evidence" value="ECO:0007669"/>
    <property type="project" value="UniProtKB-UniRule"/>
</dbReference>
<evidence type="ECO:0000256" key="6">
    <source>
        <dbReference type="HAMAP-Rule" id="MF_00337"/>
    </source>
</evidence>
<keyword evidence="3 6" id="KW-0540">Nuclease</keyword>
<comment type="similarity">
    <text evidence="1 6">Belongs to the XseB family.</text>
</comment>
<dbReference type="HAMAP" id="MF_00337">
    <property type="entry name" value="Exonuc_7_S"/>
    <property type="match status" value="1"/>
</dbReference>
<dbReference type="GO" id="GO:0009318">
    <property type="term" value="C:exodeoxyribonuclease VII complex"/>
    <property type="evidence" value="ECO:0007669"/>
    <property type="project" value="UniProtKB-UniRule"/>
</dbReference>
<evidence type="ECO:0000313" key="8">
    <source>
        <dbReference type="EMBL" id="MBN7772522.1"/>
    </source>
</evidence>
<dbReference type="AlphaFoldDB" id="A0A939D7I3"/>
<keyword evidence="4 6" id="KW-0378">Hydrolase</keyword>
<evidence type="ECO:0000313" key="9">
    <source>
        <dbReference type="Proteomes" id="UP000664545"/>
    </source>
</evidence>
<dbReference type="RefSeq" id="WP_206581322.1">
    <property type="nucleotide sequence ID" value="NZ_JAFJZZ010000001.1"/>
</dbReference>
<sequence>MAEKKNLSFEEALEKLEASAECLKSDQISLEEALKSFEKGIEYYNKCSSILNNAKQKIEVYSKE</sequence>
<evidence type="ECO:0000256" key="7">
    <source>
        <dbReference type="SAM" id="Coils"/>
    </source>
</evidence>
<dbReference type="Proteomes" id="UP000664545">
    <property type="component" value="Unassembled WGS sequence"/>
</dbReference>
<keyword evidence="2 6" id="KW-0963">Cytoplasm</keyword>
<evidence type="ECO:0000256" key="4">
    <source>
        <dbReference type="ARBA" id="ARBA00022801"/>
    </source>
</evidence>
<accession>A0A939D7I3</accession>
<reference evidence="8" key="1">
    <citation type="submission" date="2021-02" db="EMBL/GenBank/DDBJ databases">
        <title>Abyssanaerobacter marinus gen.nov., sp., nov, anaerobic bacterium isolated from the Onnuri vent field of Indian Ocean and suggestion of Mogibacteriaceae fam. nov., and proposal of reclassification of ambiguous this family's genus member.</title>
        <authorList>
            <person name="Kim Y.J."/>
            <person name="Yang J.-A."/>
        </authorList>
    </citation>
    <scope>NUCLEOTIDE SEQUENCE</scope>
    <source>
        <strain evidence="8">DSM 2634</strain>
    </source>
</reference>
<dbReference type="PANTHER" id="PTHR34137">
    <property type="entry name" value="EXODEOXYRIBONUCLEASE 7 SMALL SUBUNIT"/>
    <property type="match status" value="1"/>
</dbReference>
<dbReference type="EC" id="3.1.11.6" evidence="6"/>
<name>A0A939D7I3_CLOAM</name>
<evidence type="ECO:0000256" key="3">
    <source>
        <dbReference type="ARBA" id="ARBA00022722"/>
    </source>
</evidence>
<dbReference type="SUPFAM" id="SSF116842">
    <property type="entry name" value="XseB-like"/>
    <property type="match status" value="1"/>
</dbReference>
<dbReference type="Gene3D" id="1.10.287.1040">
    <property type="entry name" value="Exonuclease VII, small subunit"/>
    <property type="match status" value="1"/>
</dbReference>
<dbReference type="PIRSF" id="PIRSF006488">
    <property type="entry name" value="Exonuc_VII_S"/>
    <property type="match status" value="1"/>
</dbReference>
<protein>
    <recommendedName>
        <fullName evidence="6">Exodeoxyribonuclease 7 small subunit</fullName>
        <ecNumber evidence="6">3.1.11.6</ecNumber>
    </recommendedName>
    <alternativeName>
        <fullName evidence="6">Exodeoxyribonuclease VII small subunit</fullName>
        <shortName evidence="6">Exonuclease VII small subunit</shortName>
    </alternativeName>
</protein>
<evidence type="ECO:0000256" key="5">
    <source>
        <dbReference type="ARBA" id="ARBA00022839"/>
    </source>
</evidence>
<gene>
    <name evidence="6 8" type="primary">xseB</name>
    <name evidence="8" type="ORF">JYB65_04035</name>
</gene>
<dbReference type="Pfam" id="PF02609">
    <property type="entry name" value="Exonuc_VII_S"/>
    <property type="match status" value="1"/>
</dbReference>
<keyword evidence="9" id="KW-1185">Reference proteome</keyword>
<comment type="caution">
    <text evidence="8">The sequence shown here is derived from an EMBL/GenBank/DDBJ whole genome shotgun (WGS) entry which is preliminary data.</text>
</comment>
<dbReference type="GO" id="GO:0005829">
    <property type="term" value="C:cytosol"/>
    <property type="evidence" value="ECO:0007669"/>
    <property type="project" value="TreeGrafter"/>
</dbReference>
<comment type="catalytic activity">
    <reaction evidence="6">
        <text>Exonucleolytic cleavage in either 5'- to 3'- or 3'- to 5'-direction to yield nucleoside 5'-phosphates.</text>
        <dbReference type="EC" id="3.1.11.6"/>
    </reaction>
</comment>
<proteinExistence type="inferred from homology"/>
<comment type="subcellular location">
    <subcellularLocation>
        <location evidence="6">Cytoplasm</location>
    </subcellularLocation>
</comment>
<evidence type="ECO:0000256" key="1">
    <source>
        <dbReference type="ARBA" id="ARBA00009998"/>
    </source>
</evidence>
<comment type="function">
    <text evidence="6">Bidirectionally degrades single-stranded DNA into large acid-insoluble oligonucleotides, which are then degraded further into small acid-soluble oligonucleotides.</text>
</comment>
<feature type="coiled-coil region" evidence="7">
    <location>
        <begin position="6"/>
        <end position="33"/>
    </location>
</feature>
<dbReference type="NCBIfam" id="TIGR01280">
    <property type="entry name" value="xseB"/>
    <property type="match status" value="1"/>
</dbReference>
<dbReference type="EMBL" id="JAFJZZ010000001">
    <property type="protein sequence ID" value="MBN7772522.1"/>
    <property type="molecule type" value="Genomic_DNA"/>
</dbReference>
<keyword evidence="5 6" id="KW-0269">Exonuclease</keyword>
<evidence type="ECO:0000256" key="2">
    <source>
        <dbReference type="ARBA" id="ARBA00022490"/>
    </source>
</evidence>
<organism evidence="8 9">
    <name type="scientific">Clostridium aminobutyricum</name>
    <dbReference type="NCBI Taxonomy" id="33953"/>
    <lineage>
        <taxon>Bacteria</taxon>
        <taxon>Bacillati</taxon>
        <taxon>Bacillota</taxon>
        <taxon>Clostridia</taxon>
        <taxon>Eubacteriales</taxon>
        <taxon>Clostridiaceae</taxon>
        <taxon>Clostridium</taxon>
    </lineage>
</organism>
<dbReference type="InterPro" id="IPR037004">
    <property type="entry name" value="Exonuc_VII_ssu_sf"/>
</dbReference>